<feature type="region of interest" description="Disordered" evidence="1">
    <location>
        <begin position="167"/>
        <end position="193"/>
    </location>
</feature>
<evidence type="ECO:0000313" key="2">
    <source>
        <dbReference type="EMBL" id="KAJ1168792.1"/>
    </source>
</evidence>
<evidence type="ECO:0000256" key="1">
    <source>
        <dbReference type="SAM" id="MobiDB-lite"/>
    </source>
</evidence>
<proteinExistence type="predicted"/>
<feature type="compositionally biased region" description="Basic and acidic residues" evidence="1">
    <location>
        <begin position="171"/>
        <end position="180"/>
    </location>
</feature>
<reference evidence="2" key="1">
    <citation type="journal article" date="2022" name="bioRxiv">
        <title>Sequencing and chromosome-scale assembly of the giantPleurodeles waltlgenome.</title>
        <authorList>
            <person name="Brown T."/>
            <person name="Elewa A."/>
            <person name="Iarovenko S."/>
            <person name="Subramanian E."/>
            <person name="Araus A.J."/>
            <person name="Petzold A."/>
            <person name="Susuki M."/>
            <person name="Suzuki K.-i.T."/>
            <person name="Hayashi T."/>
            <person name="Toyoda A."/>
            <person name="Oliveira C."/>
            <person name="Osipova E."/>
            <person name="Leigh N.D."/>
            <person name="Simon A."/>
            <person name="Yun M.H."/>
        </authorList>
    </citation>
    <scope>NUCLEOTIDE SEQUENCE</scope>
    <source>
        <strain evidence="2">20211129_DDA</strain>
        <tissue evidence="2">Liver</tissue>
    </source>
</reference>
<comment type="caution">
    <text evidence="2">The sequence shown here is derived from an EMBL/GenBank/DDBJ whole genome shotgun (WGS) entry which is preliminary data.</text>
</comment>
<name>A0AAV7SXE1_PLEWA</name>
<dbReference type="AlphaFoldDB" id="A0AAV7SXE1"/>
<protein>
    <submittedName>
        <fullName evidence="2">Uncharacterized protein</fullName>
    </submittedName>
</protein>
<accession>A0AAV7SXE1</accession>
<dbReference type="EMBL" id="JANPWB010000007">
    <property type="protein sequence ID" value="KAJ1168792.1"/>
    <property type="molecule type" value="Genomic_DNA"/>
</dbReference>
<dbReference type="Proteomes" id="UP001066276">
    <property type="component" value="Chromosome 4_1"/>
</dbReference>
<keyword evidence="3" id="KW-1185">Reference proteome</keyword>
<sequence>MKASCGAQELKRSLWSHAKAFPRWSPVGSVVRRITKKPWQMQIWAEEDLQRRRGLGRSRRLYCWRVVRADPQQLGETAEAVITPTGNPLAEGTVSCSKAQSAHLERSPMLLELQRRDCPCKDEVLEAGATWNLKIPPSRNLQALVAARVTVHRESLLQPGARAHCLPSWTEGKEDQEGHSEPPPVPVDPRSSCGEQIPAARRLCLRCLRMQGNDSFTPKEIPSCFFGAAEVLLTPENAQPWKC</sequence>
<gene>
    <name evidence="2" type="ORF">NDU88_000706</name>
</gene>
<evidence type="ECO:0000313" key="3">
    <source>
        <dbReference type="Proteomes" id="UP001066276"/>
    </source>
</evidence>
<organism evidence="2 3">
    <name type="scientific">Pleurodeles waltl</name>
    <name type="common">Iberian ribbed newt</name>
    <dbReference type="NCBI Taxonomy" id="8319"/>
    <lineage>
        <taxon>Eukaryota</taxon>
        <taxon>Metazoa</taxon>
        <taxon>Chordata</taxon>
        <taxon>Craniata</taxon>
        <taxon>Vertebrata</taxon>
        <taxon>Euteleostomi</taxon>
        <taxon>Amphibia</taxon>
        <taxon>Batrachia</taxon>
        <taxon>Caudata</taxon>
        <taxon>Salamandroidea</taxon>
        <taxon>Salamandridae</taxon>
        <taxon>Pleurodelinae</taxon>
        <taxon>Pleurodeles</taxon>
    </lineage>
</organism>